<sequence>MTASTTNPPASPPRRAERVAALAIAALTLAGWTALALEAGRAGWGADALWQAVCRPVGLERGADLAGLAADYAVAAGFWVAMTMAMMLPTAAPMALSYAEEAAGGGFGPRPASPLVLIAGYLAVWTPVALAAAALQVGGGLALAWLAPPPRVAAALAGLAMGAAGLYQFSDYKLACLSFCRHPLDAAAARAGRTGVFRLGVGQGVRCVGCCWAMMALMLAAGTMNIVWMAVFAVLMTLEKTSSGVWMPRLIGAGLIAAGFAVAAGEAGLDALTRVLRA</sequence>
<dbReference type="Pfam" id="PF09948">
    <property type="entry name" value="PpoB2"/>
    <property type="match status" value="1"/>
</dbReference>
<dbReference type="RefSeq" id="WP_254743096.1">
    <property type="nucleotide sequence ID" value="NZ_JANCLU010000012.1"/>
</dbReference>
<evidence type="ECO:0000313" key="2">
    <source>
        <dbReference type="EMBL" id="MCP8939498.1"/>
    </source>
</evidence>
<evidence type="ECO:0000313" key="3">
    <source>
        <dbReference type="Proteomes" id="UP001205890"/>
    </source>
</evidence>
<organism evidence="2 3">
    <name type="scientific">Alsobacter ponti</name>
    <dbReference type="NCBI Taxonomy" id="2962936"/>
    <lineage>
        <taxon>Bacteria</taxon>
        <taxon>Pseudomonadati</taxon>
        <taxon>Pseudomonadota</taxon>
        <taxon>Alphaproteobacteria</taxon>
        <taxon>Hyphomicrobiales</taxon>
        <taxon>Alsobacteraceae</taxon>
        <taxon>Alsobacter</taxon>
    </lineage>
</organism>
<reference evidence="2 3" key="1">
    <citation type="submission" date="2022-07" db="EMBL/GenBank/DDBJ databases">
        <authorList>
            <person name="Li W.-J."/>
            <person name="Deng Q.-Q."/>
        </authorList>
    </citation>
    <scope>NUCLEOTIDE SEQUENCE [LARGE SCALE GENOMIC DNA]</scope>
    <source>
        <strain evidence="2 3">SYSU M60028</strain>
    </source>
</reference>
<proteinExistence type="predicted"/>
<protein>
    <submittedName>
        <fullName evidence="2">DUF2182 domain-containing protein</fullName>
    </submittedName>
</protein>
<dbReference type="InterPro" id="IPR018688">
    <property type="entry name" value="PpoB2-like"/>
</dbReference>
<keyword evidence="3" id="KW-1185">Reference proteome</keyword>
<feature type="transmembrane region" description="Helical" evidence="1">
    <location>
        <begin position="72"/>
        <end position="96"/>
    </location>
</feature>
<feature type="transmembrane region" description="Helical" evidence="1">
    <location>
        <begin position="116"/>
        <end position="146"/>
    </location>
</feature>
<feature type="transmembrane region" description="Helical" evidence="1">
    <location>
        <begin position="250"/>
        <end position="269"/>
    </location>
</feature>
<keyword evidence="1" id="KW-0812">Transmembrane</keyword>
<gene>
    <name evidence="2" type="ORF">NK718_13310</name>
</gene>
<feature type="transmembrane region" description="Helical" evidence="1">
    <location>
        <begin position="216"/>
        <end position="238"/>
    </location>
</feature>
<accession>A0ABT1LGX1</accession>
<keyword evidence="1" id="KW-0472">Membrane</keyword>
<keyword evidence="1" id="KW-1133">Transmembrane helix</keyword>
<dbReference type="Proteomes" id="UP001205890">
    <property type="component" value="Unassembled WGS sequence"/>
</dbReference>
<dbReference type="EMBL" id="JANCLU010000012">
    <property type="protein sequence ID" value="MCP8939498.1"/>
    <property type="molecule type" value="Genomic_DNA"/>
</dbReference>
<name>A0ABT1LGX1_9HYPH</name>
<feature type="transmembrane region" description="Helical" evidence="1">
    <location>
        <begin position="152"/>
        <end position="169"/>
    </location>
</feature>
<evidence type="ECO:0000256" key="1">
    <source>
        <dbReference type="SAM" id="Phobius"/>
    </source>
</evidence>
<comment type="caution">
    <text evidence="2">The sequence shown here is derived from an EMBL/GenBank/DDBJ whole genome shotgun (WGS) entry which is preliminary data.</text>
</comment>